<dbReference type="SUPFAM" id="SSF143865">
    <property type="entry name" value="CorA soluble domain-like"/>
    <property type="match status" value="1"/>
</dbReference>
<proteinExistence type="inferred from homology"/>
<keyword evidence="4" id="KW-1003">Cell membrane</keyword>
<keyword evidence="9" id="KW-0406">Ion transport</keyword>
<organism evidence="13 14">
    <name type="scientific">Rhodovulum marinum</name>
    <dbReference type="NCBI Taxonomy" id="320662"/>
    <lineage>
        <taxon>Bacteria</taxon>
        <taxon>Pseudomonadati</taxon>
        <taxon>Pseudomonadota</taxon>
        <taxon>Alphaproteobacteria</taxon>
        <taxon>Rhodobacterales</taxon>
        <taxon>Paracoccaceae</taxon>
        <taxon>Rhodovulum</taxon>
    </lineage>
</organism>
<sequence>MTQMALSPIAGFDIGAEGRARPLAEPWPAPRPAPGAAWRWLHLDLSDPALAEWAETHLPPVAASALLQSETRPRCTPLDTGLIVNLRGINLNPGAEAEDMVSLRLWAEEQLVVSVRMRPIIAIDELRRAAEAGHAAYTTGDFLAALAEALTDRIESVSLALDDATDEIEEAILEREDPGAADDLAPLRRRAIRLRRFTGPQRDALVKLSEGHHALIGPGARVLLGESANRTTRAVEELDAISARLTALHDHLEAQRGMRMAQNGYVLSIVAAIFLPLGFLTGLFGVNVAGVPGLEWPWAFAVLVAVNVLLGLGLLALFRALRWL</sequence>
<evidence type="ECO:0000256" key="7">
    <source>
        <dbReference type="ARBA" id="ARBA00022833"/>
    </source>
</evidence>
<evidence type="ECO:0000256" key="5">
    <source>
        <dbReference type="ARBA" id="ARBA00022519"/>
    </source>
</evidence>
<feature type="transmembrane region" description="Helical" evidence="12">
    <location>
        <begin position="265"/>
        <end position="286"/>
    </location>
</feature>
<dbReference type="GO" id="GO:0000287">
    <property type="term" value="F:magnesium ion binding"/>
    <property type="evidence" value="ECO:0007669"/>
    <property type="project" value="TreeGrafter"/>
</dbReference>
<dbReference type="Pfam" id="PF01544">
    <property type="entry name" value="CorA"/>
    <property type="match status" value="1"/>
</dbReference>
<dbReference type="Gene3D" id="1.20.58.340">
    <property type="entry name" value="Magnesium transport protein CorA, transmembrane region"/>
    <property type="match status" value="2"/>
</dbReference>
<dbReference type="GO" id="GO:0015095">
    <property type="term" value="F:magnesium ion transmembrane transporter activity"/>
    <property type="evidence" value="ECO:0007669"/>
    <property type="project" value="TreeGrafter"/>
</dbReference>
<feature type="transmembrane region" description="Helical" evidence="12">
    <location>
        <begin position="298"/>
        <end position="318"/>
    </location>
</feature>
<dbReference type="GO" id="GO:0015087">
    <property type="term" value="F:cobalt ion transmembrane transporter activity"/>
    <property type="evidence" value="ECO:0007669"/>
    <property type="project" value="TreeGrafter"/>
</dbReference>
<evidence type="ECO:0000313" key="14">
    <source>
        <dbReference type="Proteomes" id="UP000294835"/>
    </source>
</evidence>
<comment type="subcellular location">
    <subcellularLocation>
        <location evidence="1">Cell membrane</location>
        <topology evidence="1">Multi-pass membrane protein</topology>
    </subcellularLocation>
</comment>
<feature type="coiled-coil region" evidence="11">
    <location>
        <begin position="147"/>
        <end position="174"/>
    </location>
</feature>
<keyword evidence="3" id="KW-0813">Transport</keyword>
<keyword evidence="10 12" id="KW-0472">Membrane</keyword>
<evidence type="ECO:0000256" key="12">
    <source>
        <dbReference type="SAM" id="Phobius"/>
    </source>
</evidence>
<keyword evidence="6 12" id="KW-0812">Transmembrane</keyword>
<accession>A0A4R2Q1N0</accession>
<dbReference type="PANTHER" id="PTHR46494:SF3">
    <property type="entry name" value="ZINC TRANSPORT PROTEIN ZNTB"/>
    <property type="match status" value="1"/>
</dbReference>
<evidence type="ECO:0000256" key="6">
    <source>
        <dbReference type="ARBA" id="ARBA00022692"/>
    </source>
</evidence>
<evidence type="ECO:0000256" key="3">
    <source>
        <dbReference type="ARBA" id="ARBA00022448"/>
    </source>
</evidence>
<name>A0A4R2Q1N0_9RHOB</name>
<dbReference type="GO" id="GO:0005886">
    <property type="term" value="C:plasma membrane"/>
    <property type="evidence" value="ECO:0007669"/>
    <property type="project" value="UniProtKB-SubCell"/>
</dbReference>
<evidence type="ECO:0000256" key="9">
    <source>
        <dbReference type="ARBA" id="ARBA00023065"/>
    </source>
</evidence>
<dbReference type="Gene3D" id="3.30.460.20">
    <property type="entry name" value="CorA soluble domain-like"/>
    <property type="match status" value="1"/>
</dbReference>
<dbReference type="EMBL" id="SLXP01000003">
    <property type="protein sequence ID" value="TCP42299.1"/>
    <property type="molecule type" value="Genomic_DNA"/>
</dbReference>
<dbReference type="GO" id="GO:0050897">
    <property type="term" value="F:cobalt ion binding"/>
    <property type="evidence" value="ECO:0007669"/>
    <property type="project" value="TreeGrafter"/>
</dbReference>
<dbReference type="InterPro" id="IPR002523">
    <property type="entry name" value="MgTranspt_CorA/ZnTranspt_ZntB"/>
</dbReference>
<evidence type="ECO:0000256" key="8">
    <source>
        <dbReference type="ARBA" id="ARBA00022989"/>
    </source>
</evidence>
<comment type="similarity">
    <text evidence="2">Belongs to the CorA metal ion transporter (MIT) (TC 1.A.35) family.</text>
</comment>
<evidence type="ECO:0000313" key="13">
    <source>
        <dbReference type="EMBL" id="TCP42299.1"/>
    </source>
</evidence>
<dbReference type="InterPro" id="IPR045861">
    <property type="entry name" value="CorA_cytoplasmic_dom"/>
</dbReference>
<dbReference type="CDD" id="cd12833">
    <property type="entry name" value="ZntB-like_1"/>
    <property type="match status" value="1"/>
</dbReference>
<dbReference type="InterPro" id="IPR045863">
    <property type="entry name" value="CorA_TM1_TM2"/>
</dbReference>
<reference evidence="13 14" key="1">
    <citation type="submission" date="2019-03" db="EMBL/GenBank/DDBJ databases">
        <title>Genomic Encyclopedia of Type Strains, Phase IV (KMG-IV): sequencing the most valuable type-strain genomes for metagenomic binning, comparative biology and taxonomic classification.</title>
        <authorList>
            <person name="Goeker M."/>
        </authorList>
    </citation>
    <scope>NUCLEOTIDE SEQUENCE [LARGE SCALE GENOMIC DNA]</scope>
    <source>
        <strain evidence="13 14">DSM 18063</strain>
    </source>
</reference>
<evidence type="ECO:0000256" key="2">
    <source>
        <dbReference type="ARBA" id="ARBA00009765"/>
    </source>
</evidence>
<keyword evidence="7" id="KW-0862">Zinc</keyword>
<comment type="caution">
    <text evidence="13">The sequence shown here is derived from an EMBL/GenBank/DDBJ whole genome shotgun (WGS) entry which is preliminary data.</text>
</comment>
<dbReference type="OrthoDB" id="9803484at2"/>
<keyword evidence="14" id="KW-1185">Reference proteome</keyword>
<dbReference type="SUPFAM" id="SSF144083">
    <property type="entry name" value="Magnesium transport protein CorA, transmembrane region"/>
    <property type="match status" value="1"/>
</dbReference>
<gene>
    <name evidence="13" type="ORF">EV662_103206</name>
</gene>
<evidence type="ECO:0000256" key="4">
    <source>
        <dbReference type="ARBA" id="ARBA00022475"/>
    </source>
</evidence>
<keyword evidence="5" id="KW-0997">Cell inner membrane</keyword>
<dbReference type="Proteomes" id="UP000294835">
    <property type="component" value="Unassembled WGS sequence"/>
</dbReference>
<evidence type="ECO:0000256" key="1">
    <source>
        <dbReference type="ARBA" id="ARBA00004651"/>
    </source>
</evidence>
<keyword evidence="11" id="KW-0175">Coiled coil</keyword>
<protein>
    <submittedName>
        <fullName evidence="13">Zinc transporter</fullName>
    </submittedName>
</protein>
<evidence type="ECO:0000256" key="10">
    <source>
        <dbReference type="ARBA" id="ARBA00023136"/>
    </source>
</evidence>
<dbReference type="PANTHER" id="PTHR46494">
    <property type="entry name" value="CORA FAMILY METAL ION TRANSPORTER (EUROFUNG)"/>
    <property type="match status" value="1"/>
</dbReference>
<dbReference type="AlphaFoldDB" id="A0A4R2Q1N0"/>
<keyword evidence="8 12" id="KW-1133">Transmembrane helix</keyword>
<evidence type="ECO:0000256" key="11">
    <source>
        <dbReference type="SAM" id="Coils"/>
    </source>
</evidence>